<dbReference type="STRING" id="596151.DesfrDRAFT_2348"/>
<evidence type="ECO:0000256" key="1">
    <source>
        <dbReference type="ARBA" id="ARBA00007637"/>
    </source>
</evidence>
<dbReference type="Gene3D" id="3.40.50.720">
    <property type="entry name" value="NAD(P)-binding Rossmann-like Domain"/>
    <property type="match status" value="1"/>
</dbReference>
<evidence type="ECO:0000259" key="2">
    <source>
        <dbReference type="Pfam" id="PF01370"/>
    </source>
</evidence>
<accession>E1JXJ9</accession>
<organism evidence="3 4">
    <name type="scientific">Solidesulfovibrio fructosivorans JJ]</name>
    <dbReference type="NCBI Taxonomy" id="596151"/>
    <lineage>
        <taxon>Bacteria</taxon>
        <taxon>Pseudomonadati</taxon>
        <taxon>Thermodesulfobacteriota</taxon>
        <taxon>Desulfovibrionia</taxon>
        <taxon>Desulfovibrionales</taxon>
        <taxon>Desulfovibrionaceae</taxon>
        <taxon>Solidesulfovibrio</taxon>
    </lineage>
</organism>
<comment type="caution">
    <text evidence="3">The sequence shown here is derived from an EMBL/GenBank/DDBJ whole genome shotgun (WGS) entry which is preliminary data.</text>
</comment>
<gene>
    <name evidence="3" type="ORF">DesfrDRAFT_2348</name>
</gene>
<dbReference type="InterPro" id="IPR001509">
    <property type="entry name" value="Epimerase_deHydtase"/>
</dbReference>
<dbReference type="eggNOG" id="COG0451">
    <property type="taxonomic scope" value="Bacteria"/>
</dbReference>
<sequence length="360" mass="39862">MSMSKYQTMLVTGGAGFVGSNLAVAFKRRYPELTVIVLDNLKRRGSEFNVPRLAAEGIRFVHGDIRNPEDMEFTDKIDVLLECSAEPSVLAGFGGSPKYLINTNLTGTINCLEVARKNAADVVFLSTSRVYPYDPINAIPVREEESRFVWDCADGPRGWSSEGLDVDFDLNGPKSMYGATKLCSEFVLREYEAMYGVRAVINRCGVIAGPWQFGKVDQGVFSLWVQAHYFKRGLSYIGFGGLGKQVRDLLHVDDLFDLLDIQLGDLEKAKGKVYNVGGGTFSSLSLLETTRLCEELTGNAIAIRNDPVNRPADLAIYIGDNRRVTADFGWKPKRDAATILRDLLAWVREHEASLRTLAGL</sequence>
<comment type="similarity">
    <text evidence="1">Belongs to the NAD(P)-dependent epimerase/dehydratase family.</text>
</comment>
<dbReference type="Pfam" id="PF01370">
    <property type="entry name" value="Epimerase"/>
    <property type="match status" value="1"/>
</dbReference>
<evidence type="ECO:0000313" key="4">
    <source>
        <dbReference type="Proteomes" id="UP000006250"/>
    </source>
</evidence>
<feature type="domain" description="NAD-dependent epimerase/dehydratase" evidence="2">
    <location>
        <begin position="9"/>
        <end position="277"/>
    </location>
</feature>
<keyword evidence="4" id="KW-1185">Reference proteome</keyword>
<name>E1JXJ9_SOLFR</name>
<dbReference type="InterPro" id="IPR036291">
    <property type="entry name" value="NAD(P)-bd_dom_sf"/>
</dbReference>
<dbReference type="AlphaFoldDB" id="E1JXJ9"/>
<dbReference type="EMBL" id="AECZ01000014">
    <property type="protein sequence ID" value="EFL50976.1"/>
    <property type="molecule type" value="Genomic_DNA"/>
</dbReference>
<dbReference type="RefSeq" id="WP_005994081.1">
    <property type="nucleotide sequence ID" value="NZ_AECZ01000014.1"/>
</dbReference>
<dbReference type="Proteomes" id="UP000006250">
    <property type="component" value="Unassembled WGS sequence"/>
</dbReference>
<dbReference type="PANTHER" id="PTHR43000">
    <property type="entry name" value="DTDP-D-GLUCOSE 4,6-DEHYDRATASE-RELATED"/>
    <property type="match status" value="1"/>
</dbReference>
<reference evidence="3 4" key="1">
    <citation type="submission" date="2010-08" db="EMBL/GenBank/DDBJ databases">
        <title>The draft genome of Desulfovibrio fructosovorans JJ.</title>
        <authorList>
            <consortium name="US DOE Joint Genome Institute (JGI-PGF)"/>
            <person name="Lucas S."/>
            <person name="Copeland A."/>
            <person name="Lapidus A."/>
            <person name="Cheng J.-F."/>
            <person name="Bruce D."/>
            <person name="Goodwin L."/>
            <person name="Pitluck S."/>
            <person name="Land M.L."/>
            <person name="Hauser L."/>
            <person name="Chang Y.-J."/>
            <person name="Jeffries C."/>
            <person name="Wall J.D."/>
            <person name="Stahl D.A."/>
            <person name="Arkin A.P."/>
            <person name="Dehal P."/>
            <person name="Stolyar S.M."/>
            <person name="Hazen T.C."/>
            <person name="Woyke T.J."/>
        </authorList>
    </citation>
    <scope>NUCLEOTIDE SEQUENCE [LARGE SCALE GENOMIC DNA]</scope>
    <source>
        <strain evidence="3 4">JJ</strain>
    </source>
</reference>
<protein>
    <submittedName>
        <fullName evidence="3">NAD-dependent epimerase/dehydratase</fullName>
    </submittedName>
</protein>
<evidence type="ECO:0000313" key="3">
    <source>
        <dbReference type="EMBL" id="EFL50976.1"/>
    </source>
</evidence>
<dbReference type="SUPFAM" id="SSF51735">
    <property type="entry name" value="NAD(P)-binding Rossmann-fold domains"/>
    <property type="match status" value="1"/>
</dbReference>
<proteinExistence type="inferred from homology"/>